<feature type="non-terminal residue" evidence="1">
    <location>
        <position position="218"/>
    </location>
</feature>
<comment type="caution">
    <text evidence="1">The sequence shown here is derived from an EMBL/GenBank/DDBJ whole genome shotgun (WGS) entry which is preliminary data.</text>
</comment>
<dbReference type="AlphaFoldDB" id="A0A5A7R6K0"/>
<name>A0A5A7R6K0_STRAF</name>
<proteinExistence type="predicted"/>
<dbReference type="EMBL" id="BKCP01010514">
    <property type="protein sequence ID" value="GER52890.1"/>
    <property type="molecule type" value="Genomic_DNA"/>
</dbReference>
<keyword evidence="2" id="KW-1185">Reference proteome</keyword>
<evidence type="ECO:0000313" key="2">
    <source>
        <dbReference type="Proteomes" id="UP000325081"/>
    </source>
</evidence>
<sequence length="218" mass="24107">TGRKPANVTKSTEASVWPTLRKTPPFLYFNGNTWPGLLKSSGLNFGDARASMFSSSYREMAIMSLNLKSKLKPLLNFCRTFSNAPLSVGSKCKSKFIVAQHTKTIGLGCFNYLVISIEDTAHEVEKCINYPKLYHNPVATCNGLMLLLFEGSRDEDTDTKTSPGEALWNPTTNELKILPPSPATLNPSLVGSDKLIFVDVKHDMMFFDYATGKLENIA</sequence>
<protein>
    <submittedName>
        <fullName evidence="1">F-box and associated interaction domains-containing protein</fullName>
    </submittedName>
</protein>
<organism evidence="1 2">
    <name type="scientific">Striga asiatica</name>
    <name type="common">Asiatic witchweed</name>
    <name type="synonym">Buchnera asiatica</name>
    <dbReference type="NCBI Taxonomy" id="4170"/>
    <lineage>
        <taxon>Eukaryota</taxon>
        <taxon>Viridiplantae</taxon>
        <taxon>Streptophyta</taxon>
        <taxon>Embryophyta</taxon>
        <taxon>Tracheophyta</taxon>
        <taxon>Spermatophyta</taxon>
        <taxon>Magnoliopsida</taxon>
        <taxon>eudicotyledons</taxon>
        <taxon>Gunneridae</taxon>
        <taxon>Pentapetalae</taxon>
        <taxon>asterids</taxon>
        <taxon>lamiids</taxon>
        <taxon>Lamiales</taxon>
        <taxon>Orobanchaceae</taxon>
        <taxon>Buchnereae</taxon>
        <taxon>Striga</taxon>
    </lineage>
</organism>
<reference evidence="2" key="1">
    <citation type="journal article" date="2019" name="Curr. Biol.">
        <title>Genome Sequence of Striga asiatica Provides Insight into the Evolution of Plant Parasitism.</title>
        <authorList>
            <person name="Yoshida S."/>
            <person name="Kim S."/>
            <person name="Wafula E.K."/>
            <person name="Tanskanen J."/>
            <person name="Kim Y.M."/>
            <person name="Honaas L."/>
            <person name="Yang Z."/>
            <person name="Spallek T."/>
            <person name="Conn C.E."/>
            <person name="Ichihashi Y."/>
            <person name="Cheong K."/>
            <person name="Cui S."/>
            <person name="Der J.P."/>
            <person name="Gundlach H."/>
            <person name="Jiao Y."/>
            <person name="Hori C."/>
            <person name="Ishida J.K."/>
            <person name="Kasahara H."/>
            <person name="Kiba T."/>
            <person name="Kim M.S."/>
            <person name="Koo N."/>
            <person name="Laohavisit A."/>
            <person name="Lee Y.H."/>
            <person name="Lumba S."/>
            <person name="McCourt P."/>
            <person name="Mortimer J.C."/>
            <person name="Mutuku J.M."/>
            <person name="Nomura T."/>
            <person name="Sasaki-Sekimoto Y."/>
            <person name="Seto Y."/>
            <person name="Wang Y."/>
            <person name="Wakatake T."/>
            <person name="Sakakibara H."/>
            <person name="Demura T."/>
            <person name="Yamaguchi S."/>
            <person name="Yoneyama K."/>
            <person name="Manabe R.I."/>
            <person name="Nelson D.C."/>
            <person name="Schulman A.H."/>
            <person name="Timko M.P."/>
            <person name="dePamphilis C.W."/>
            <person name="Choi D."/>
            <person name="Shirasu K."/>
        </authorList>
    </citation>
    <scope>NUCLEOTIDE SEQUENCE [LARGE SCALE GENOMIC DNA]</scope>
    <source>
        <strain evidence="2">cv. UVA1</strain>
    </source>
</reference>
<dbReference type="Proteomes" id="UP000325081">
    <property type="component" value="Unassembled WGS sequence"/>
</dbReference>
<gene>
    <name evidence="1" type="ORF">STAS_30379</name>
</gene>
<accession>A0A5A7R6K0</accession>
<feature type="non-terminal residue" evidence="1">
    <location>
        <position position="1"/>
    </location>
</feature>
<evidence type="ECO:0000313" key="1">
    <source>
        <dbReference type="EMBL" id="GER52890.1"/>
    </source>
</evidence>